<feature type="chain" id="PRO_5043808693" evidence="1">
    <location>
        <begin position="28"/>
        <end position="145"/>
    </location>
</feature>
<comment type="caution">
    <text evidence="2">The sequence shown here is derived from an EMBL/GenBank/DDBJ whole genome shotgun (WGS) entry which is preliminary data.</text>
</comment>
<evidence type="ECO:0000313" key="2">
    <source>
        <dbReference type="EMBL" id="GIX71154.1"/>
    </source>
</evidence>
<evidence type="ECO:0000313" key="3">
    <source>
        <dbReference type="Proteomes" id="UP001054945"/>
    </source>
</evidence>
<keyword evidence="3" id="KW-1185">Reference proteome</keyword>
<dbReference type="Proteomes" id="UP001054945">
    <property type="component" value="Unassembled WGS sequence"/>
</dbReference>
<organism evidence="2 3">
    <name type="scientific">Caerostris extrusa</name>
    <name type="common">Bark spider</name>
    <name type="synonym">Caerostris bankana</name>
    <dbReference type="NCBI Taxonomy" id="172846"/>
    <lineage>
        <taxon>Eukaryota</taxon>
        <taxon>Metazoa</taxon>
        <taxon>Ecdysozoa</taxon>
        <taxon>Arthropoda</taxon>
        <taxon>Chelicerata</taxon>
        <taxon>Arachnida</taxon>
        <taxon>Araneae</taxon>
        <taxon>Araneomorphae</taxon>
        <taxon>Entelegynae</taxon>
        <taxon>Araneoidea</taxon>
        <taxon>Araneidae</taxon>
        <taxon>Caerostris</taxon>
    </lineage>
</organism>
<protein>
    <submittedName>
        <fullName evidence="2">Uncharacterized protein</fullName>
    </submittedName>
</protein>
<gene>
    <name evidence="2" type="ORF">CEXT_518381</name>
</gene>
<accession>A0AAV4MFA7</accession>
<dbReference type="AlphaFoldDB" id="A0AAV4MFA7"/>
<sequence>MAFPLLASYFFLCGTLISPGPITPVIANCQKINSQPGALQWCPWGNPHNLAQALSWRRDPLGPRLITWSPFWYCAVEGNRLRLGIRVAQRVGWKIRGWWAYPPGGVREQVPPFPPRLELPGRYPGVALPLVCPWELLHPVTGTLY</sequence>
<evidence type="ECO:0000256" key="1">
    <source>
        <dbReference type="SAM" id="SignalP"/>
    </source>
</evidence>
<reference evidence="2 3" key="1">
    <citation type="submission" date="2021-06" db="EMBL/GenBank/DDBJ databases">
        <title>Caerostris extrusa draft genome.</title>
        <authorList>
            <person name="Kono N."/>
            <person name="Arakawa K."/>
        </authorList>
    </citation>
    <scope>NUCLEOTIDE SEQUENCE [LARGE SCALE GENOMIC DNA]</scope>
</reference>
<proteinExistence type="predicted"/>
<feature type="signal peptide" evidence="1">
    <location>
        <begin position="1"/>
        <end position="27"/>
    </location>
</feature>
<dbReference type="EMBL" id="BPLR01019729">
    <property type="protein sequence ID" value="GIX71154.1"/>
    <property type="molecule type" value="Genomic_DNA"/>
</dbReference>
<keyword evidence="1" id="KW-0732">Signal</keyword>
<name>A0AAV4MFA7_CAEEX</name>